<evidence type="ECO:0008006" key="2">
    <source>
        <dbReference type="Google" id="ProtNLM"/>
    </source>
</evidence>
<sequence length="204" mass="22433">MNDQPASVADEAAALWDFAVRVYGMQGIKDTCLAVQARYGLSISTLLGAIWTGAHGYGRMGATQLETTVRRATEWHREVIEPMRALRRRLRQQPPPGLETRTEALRHEVLRQELEAERIEQQLLLEDFPRGQCPVSAEAERWRDATANAALYTRKSCPRPEPQALDALARILGAAFPDVDGEAIKREAAAVWQVGGGCEGSGGA</sequence>
<protein>
    <recommendedName>
        <fullName evidence="2">TIGR02444 family protein</fullName>
    </recommendedName>
</protein>
<organism evidence="1">
    <name type="scientific">uncultured organism</name>
    <dbReference type="NCBI Taxonomy" id="155900"/>
    <lineage>
        <taxon>unclassified sequences</taxon>
        <taxon>environmental samples</taxon>
    </lineage>
</organism>
<dbReference type="AlphaFoldDB" id="A0A5B8RBJ1"/>
<dbReference type="Pfam" id="PF09523">
    <property type="entry name" value="DUF2390"/>
    <property type="match status" value="1"/>
</dbReference>
<dbReference type="NCBIfam" id="TIGR02444">
    <property type="entry name" value="TIGR02444 family protein"/>
    <property type="match status" value="1"/>
</dbReference>
<reference evidence="1" key="1">
    <citation type="submission" date="2019-06" db="EMBL/GenBank/DDBJ databases">
        <authorList>
            <person name="Murdoch R.W."/>
            <person name="Fathepure B."/>
        </authorList>
    </citation>
    <scope>NUCLEOTIDE SEQUENCE</scope>
</reference>
<gene>
    <name evidence="1" type="ORF">KBTEX_01133</name>
</gene>
<evidence type="ECO:0000313" key="1">
    <source>
        <dbReference type="EMBL" id="QEA04824.1"/>
    </source>
</evidence>
<dbReference type="InterPro" id="IPR012659">
    <property type="entry name" value="CHP02444"/>
</dbReference>
<name>A0A5B8RBJ1_9ZZZZ</name>
<dbReference type="EMBL" id="MN079089">
    <property type="protein sequence ID" value="QEA04824.1"/>
    <property type="molecule type" value="Genomic_DNA"/>
</dbReference>
<proteinExistence type="predicted"/>
<accession>A0A5B8RBJ1</accession>